<dbReference type="CDD" id="cd12148">
    <property type="entry name" value="fungal_TF_MHR"/>
    <property type="match status" value="1"/>
</dbReference>
<protein>
    <recommendedName>
        <fullName evidence="7">Xylanolytic transcriptional activator regulatory domain-containing protein</fullName>
    </recommendedName>
</protein>
<comment type="caution">
    <text evidence="8">The sequence shown here is derived from an EMBL/GenBank/DDBJ whole genome shotgun (WGS) entry which is preliminary data.</text>
</comment>
<evidence type="ECO:0000256" key="3">
    <source>
        <dbReference type="ARBA" id="ARBA00023125"/>
    </source>
</evidence>
<dbReference type="GO" id="GO:0008270">
    <property type="term" value="F:zinc ion binding"/>
    <property type="evidence" value="ECO:0007669"/>
    <property type="project" value="InterPro"/>
</dbReference>
<dbReference type="InterPro" id="IPR052073">
    <property type="entry name" value="Amide_Lactam_Regulators"/>
</dbReference>
<evidence type="ECO:0000256" key="5">
    <source>
        <dbReference type="ARBA" id="ARBA00023242"/>
    </source>
</evidence>
<dbReference type="GO" id="GO:0003677">
    <property type="term" value="F:DNA binding"/>
    <property type="evidence" value="ECO:0007669"/>
    <property type="project" value="UniProtKB-KW"/>
</dbReference>
<dbReference type="GeneID" id="38112134"/>
<dbReference type="RefSeq" id="XP_026606943.1">
    <property type="nucleotide sequence ID" value="XM_026743780.1"/>
</dbReference>
<dbReference type="SMART" id="SM00906">
    <property type="entry name" value="Fungal_trans"/>
    <property type="match status" value="1"/>
</dbReference>
<feature type="compositionally biased region" description="Polar residues" evidence="6">
    <location>
        <begin position="77"/>
        <end position="88"/>
    </location>
</feature>
<evidence type="ECO:0000256" key="6">
    <source>
        <dbReference type="SAM" id="MobiDB-lite"/>
    </source>
</evidence>
<evidence type="ECO:0000313" key="8">
    <source>
        <dbReference type="EMBL" id="RDW89989.1"/>
    </source>
</evidence>
<sequence length="658" mass="73557">MADYARYIRRKKASSRRQDPATESPAVATPELRSLSLDNSRSTTALNTQLPGERLGASQRQQNEGHNVFSAGTVEAQSTPQNEPFQAQSGSHLGHLDGSSGLTYTIEMDYTGGAGSAERLKVNYPIPVALADRPAFISGPAAGQPAQLSDPSFMPARHVADELIRAFFDHVHPAYPVYDRKSFTELYLRGKASPLVLHTIFFMGFTVGPDSLIDASGYSNRTEARKTHYLRAKTLYDADYEEDSLKVVASLLLFGFWWFGPEDQKDTCYWVGCATNVAQALGMHRSSPPGINRGERSLRRRIWWSIYVRDRHTAAAFGQPCRIRDEDCDVEPLTEEDFQFDHDYDQTLISPQKDFHISYAVEMSALAHILGDILVGEFSPRRPDLEKYRTATLANRLAEWEHHLPDQLRRASPDGTLGAAFWAGMLNMSYHNYHILLFRPKAIENLSSIEADRDLRARSAADSITRLAEDLLATETIRPAQIHLVPALFGALSVHTIVICRKNSIRQKLAENKSRQCLLALSELSNHWPVRIWFAKAFVNLMRRLTGRGGSIVNVSSSIAKNQRDLAAPGLPRISSHARSSTDVLGVAELSVQPTYFNSDNAHDQLSQMPDQLMYDSFLAGYLDNTFDPDLLLYNSFEPLLPLSVEDSVENSRAISDR</sequence>
<organism evidence="8 9">
    <name type="scientific">Aspergillus mulundensis</name>
    <dbReference type="NCBI Taxonomy" id="1810919"/>
    <lineage>
        <taxon>Eukaryota</taxon>
        <taxon>Fungi</taxon>
        <taxon>Dikarya</taxon>
        <taxon>Ascomycota</taxon>
        <taxon>Pezizomycotina</taxon>
        <taxon>Eurotiomycetes</taxon>
        <taxon>Eurotiomycetidae</taxon>
        <taxon>Eurotiales</taxon>
        <taxon>Aspergillaceae</taxon>
        <taxon>Aspergillus</taxon>
        <taxon>Aspergillus subgen. Nidulantes</taxon>
    </lineage>
</organism>
<dbReference type="InterPro" id="IPR007219">
    <property type="entry name" value="XnlR_reg_dom"/>
</dbReference>
<dbReference type="GO" id="GO:0006351">
    <property type="term" value="P:DNA-templated transcription"/>
    <property type="evidence" value="ECO:0007669"/>
    <property type="project" value="InterPro"/>
</dbReference>
<feature type="region of interest" description="Disordered" evidence="6">
    <location>
        <begin position="77"/>
        <end position="96"/>
    </location>
</feature>
<keyword evidence="5" id="KW-0539">Nucleus</keyword>
<evidence type="ECO:0000313" key="9">
    <source>
        <dbReference type="Proteomes" id="UP000256690"/>
    </source>
</evidence>
<dbReference type="STRING" id="1810919.A0A3D8SUP8"/>
<keyword evidence="1" id="KW-0862">Zinc</keyword>
<evidence type="ECO:0000259" key="7">
    <source>
        <dbReference type="SMART" id="SM00906"/>
    </source>
</evidence>
<keyword evidence="9" id="KW-1185">Reference proteome</keyword>
<evidence type="ECO:0000256" key="4">
    <source>
        <dbReference type="ARBA" id="ARBA00023163"/>
    </source>
</evidence>
<dbReference type="OrthoDB" id="5121955at2759"/>
<dbReference type="Proteomes" id="UP000256690">
    <property type="component" value="Unassembled WGS sequence"/>
</dbReference>
<keyword evidence="2" id="KW-0805">Transcription regulation</keyword>
<name>A0A3D8SUP8_9EURO</name>
<dbReference type="Pfam" id="PF04082">
    <property type="entry name" value="Fungal_trans"/>
    <property type="match status" value="1"/>
</dbReference>
<proteinExistence type="predicted"/>
<gene>
    <name evidence="8" type="ORF">DSM5745_01764</name>
</gene>
<accession>A0A3D8SUP8</accession>
<feature type="domain" description="Xylanolytic transcriptional activator regulatory" evidence="7">
    <location>
        <begin position="267"/>
        <end position="338"/>
    </location>
</feature>
<evidence type="ECO:0000256" key="2">
    <source>
        <dbReference type="ARBA" id="ARBA00023015"/>
    </source>
</evidence>
<reference evidence="8 9" key="1">
    <citation type="journal article" date="2018" name="IMA Fungus">
        <title>IMA Genome-F 9: Draft genome sequence of Annulohypoxylon stygium, Aspergillus mulundensis, Berkeleyomyces basicola (syn. Thielaviopsis basicola), Ceratocystis smalleyi, two Cercospora beticola strains, Coleophoma cylindrospora, Fusarium fracticaudum, Phialophora cf. hyalina, and Morchella septimelata.</title>
        <authorList>
            <person name="Wingfield B.D."/>
            <person name="Bills G.F."/>
            <person name="Dong Y."/>
            <person name="Huang W."/>
            <person name="Nel W.J."/>
            <person name="Swalarsk-Parry B.S."/>
            <person name="Vaghefi N."/>
            <person name="Wilken P.M."/>
            <person name="An Z."/>
            <person name="de Beer Z.W."/>
            <person name="De Vos L."/>
            <person name="Chen L."/>
            <person name="Duong T.A."/>
            <person name="Gao Y."/>
            <person name="Hammerbacher A."/>
            <person name="Kikkert J.R."/>
            <person name="Li Y."/>
            <person name="Li H."/>
            <person name="Li K."/>
            <person name="Li Q."/>
            <person name="Liu X."/>
            <person name="Ma X."/>
            <person name="Naidoo K."/>
            <person name="Pethybridge S.J."/>
            <person name="Sun J."/>
            <person name="Steenkamp E.T."/>
            <person name="van der Nest M.A."/>
            <person name="van Wyk S."/>
            <person name="Wingfield M.J."/>
            <person name="Xiong C."/>
            <person name="Yue Q."/>
            <person name="Zhang X."/>
        </authorList>
    </citation>
    <scope>NUCLEOTIDE SEQUENCE [LARGE SCALE GENOMIC DNA]</scope>
    <source>
        <strain evidence="8 9">DSM 5745</strain>
    </source>
</reference>
<evidence type="ECO:0000256" key="1">
    <source>
        <dbReference type="ARBA" id="ARBA00022833"/>
    </source>
</evidence>
<feature type="compositionally biased region" description="Polar residues" evidence="6">
    <location>
        <begin position="36"/>
        <end position="50"/>
    </location>
</feature>
<feature type="region of interest" description="Disordered" evidence="6">
    <location>
        <begin position="1"/>
        <end position="62"/>
    </location>
</feature>
<dbReference type="PANTHER" id="PTHR47171">
    <property type="entry name" value="FARA-RELATED"/>
    <property type="match status" value="1"/>
</dbReference>
<dbReference type="EMBL" id="PVWQ01000002">
    <property type="protein sequence ID" value="RDW89989.1"/>
    <property type="molecule type" value="Genomic_DNA"/>
</dbReference>
<keyword evidence="4" id="KW-0804">Transcription</keyword>
<dbReference type="AlphaFoldDB" id="A0A3D8SUP8"/>
<dbReference type="PANTHER" id="PTHR47171:SF1">
    <property type="entry name" value="ZN(II)2CYS6 TRANSCRIPTION FACTOR (EUROFUNG)"/>
    <property type="match status" value="1"/>
</dbReference>
<keyword evidence="3" id="KW-0238">DNA-binding</keyword>